<dbReference type="EMBL" id="JAQRFI010000056">
    <property type="protein sequence ID" value="MDC9591055.1"/>
    <property type="molecule type" value="Genomic_DNA"/>
</dbReference>
<gene>
    <name evidence="2" type="ORF">PSI23_17620</name>
</gene>
<dbReference type="InterPro" id="IPR058008">
    <property type="entry name" value="Gp26_C"/>
</dbReference>
<keyword evidence="3" id="KW-1185">Reference proteome</keyword>
<dbReference type="RefSeq" id="WP_273556298.1">
    <property type="nucleotide sequence ID" value="NZ_JAQRFI010000056.1"/>
</dbReference>
<organism evidence="2 3">
    <name type="scientific">Xenorhabdus yunnanensis</name>
    <dbReference type="NCBI Taxonomy" id="3025878"/>
    <lineage>
        <taxon>Bacteria</taxon>
        <taxon>Pseudomonadati</taxon>
        <taxon>Pseudomonadota</taxon>
        <taxon>Gammaproteobacteria</taxon>
        <taxon>Enterobacterales</taxon>
        <taxon>Morganellaceae</taxon>
        <taxon>Xenorhabdus</taxon>
    </lineage>
</organism>
<reference evidence="2 3" key="1">
    <citation type="submission" date="2023-02" db="EMBL/GenBank/DDBJ databases">
        <title>Entomopathogenic bacteria.</title>
        <authorList>
            <person name="Machado R.A."/>
        </authorList>
    </citation>
    <scope>NUCLEOTIDE SEQUENCE [LARGE SCALE GENOMIC DNA]</scope>
    <source>
        <strain evidence="2 3">XENO-10</strain>
    </source>
</reference>
<name>A0ABT5LIW2_9GAMM</name>
<evidence type="ECO:0000313" key="2">
    <source>
        <dbReference type="EMBL" id="MDC9591055.1"/>
    </source>
</evidence>
<protein>
    <recommendedName>
        <fullName evidence="1">Phage tail protein C-terminal domain-containing protein</fullName>
    </recommendedName>
</protein>
<dbReference type="Proteomes" id="UP001217178">
    <property type="component" value="Unassembled WGS sequence"/>
</dbReference>
<proteinExistence type="predicted"/>
<accession>A0ABT5LIW2</accession>
<sequence>MYYSQGTILTTSGSAIVRGTGTKFKSNINGVAPGQMMLIQSGNNNFIHMIQAVNSDTELVLADTAKTTLNNVKYQIQTTVPDSVSDGVRHMMAIYSYTLNFLQNMDAWMTQYGTVDVTLPNGRTVALQSIIALTRDINLLRQSVLMRSRNGADIQDKTEFVRNIGLGNAMRVGDYGFGGGGRVIQHNSSSVLRWFRDEYISEIYRNDDDGCIYTHVYGSSLKMRTRDTWGNISIAYNGAGIRFAGGNDGAAHVYNVWTDKNTTVVGGYLKTASPVIQIYPDGTFTTNDESEGAVVERLSEGVYLIKSVLGFNADAAWGGVDGGVEIPMCKNKLPLIWVDYKVLPDGAIKLMTYHREHPNAPEFARNIRSGYADGDLIDIPAGRSVSVRVQMPEDSVWNVGQK</sequence>
<dbReference type="Pfam" id="PF25670">
    <property type="entry name" value="Phage_tail_C_2"/>
    <property type="match status" value="1"/>
</dbReference>
<evidence type="ECO:0000313" key="3">
    <source>
        <dbReference type="Proteomes" id="UP001217178"/>
    </source>
</evidence>
<comment type="caution">
    <text evidence="2">The sequence shown here is derived from an EMBL/GenBank/DDBJ whole genome shotgun (WGS) entry which is preliminary data.</text>
</comment>
<feature type="domain" description="Phage tail protein C-terminal" evidence="1">
    <location>
        <begin position="266"/>
        <end position="393"/>
    </location>
</feature>
<evidence type="ECO:0000259" key="1">
    <source>
        <dbReference type="Pfam" id="PF25670"/>
    </source>
</evidence>